<reference evidence="9 10" key="1">
    <citation type="journal article" date="2021" name="Commun. Biol.">
        <title>The genome of Shorea leprosula (Dipterocarpaceae) highlights the ecological relevance of drought in aseasonal tropical rainforests.</title>
        <authorList>
            <person name="Ng K.K.S."/>
            <person name="Kobayashi M.J."/>
            <person name="Fawcett J.A."/>
            <person name="Hatakeyama M."/>
            <person name="Paape T."/>
            <person name="Ng C.H."/>
            <person name="Ang C.C."/>
            <person name="Tnah L.H."/>
            <person name="Lee C.T."/>
            <person name="Nishiyama T."/>
            <person name="Sese J."/>
            <person name="O'Brien M.J."/>
            <person name="Copetti D."/>
            <person name="Mohd Noor M.I."/>
            <person name="Ong R.C."/>
            <person name="Putra M."/>
            <person name="Sireger I.Z."/>
            <person name="Indrioko S."/>
            <person name="Kosugi Y."/>
            <person name="Izuno A."/>
            <person name="Isagi Y."/>
            <person name="Lee S.L."/>
            <person name="Shimizu K.K."/>
        </authorList>
    </citation>
    <scope>NUCLEOTIDE SEQUENCE [LARGE SCALE GENOMIC DNA]</scope>
    <source>
        <strain evidence="9">214</strain>
    </source>
</reference>
<evidence type="ECO:0000313" key="10">
    <source>
        <dbReference type="Proteomes" id="UP001054252"/>
    </source>
</evidence>
<evidence type="ECO:0000256" key="2">
    <source>
        <dbReference type="ARBA" id="ARBA00004186"/>
    </source>
</evidence>
<evidence type="ECO:0000259" key="8">
    <source>
        <dbReference type="Pfam" id="PF03941"/>
    </source>
</evidence>
<evidence type="ECO:0000256" key="6">
    <source>
        <dbReference type="ARBA" id="ARBA00023242"/>
    </source>
</evidence>
<feature type="compositionally biased region" description="Basic and acidic residues" evidence="7">
    <location>
        <begin position="500"/>
        <end position="509"/>
    </location>
</feature>
<dbReference type="Proteomes" id="UP001054252">
    <property type="component" value="Unassembled WGS sequence"/>
</dbReference>
<evidence type="ECO:0000256" key="5">
    <source>
        <dbReference type="ARBA" id="ARBA00023212"/>
    </source>
</evidence>
<evidence type="ECO:0000256" key="1">
    <source>
        <dbReference type="ARBA" id="ARBA00004123"/>
    </source>
</evidence>
<evidence type="ECO:0000256" key="7">
    <source>
        <dbReference type="SAM" id="MobiDB-lite"/>
    </source>
</evidence>
<feature type="domain" description="Inner centromere protein ARK-binding" evidence="8">
    <location>
        <begin position="1021"/>
        <end position="1071"/>
    </location>
</feature>
<name>A0AAV5MQ39_9ROSI</name>
<keyword evidence="6" id="KW-0539">Nucleus</keyword>
<keyword evidence="4" id="KW-0963">Cytoplasm</keyword>
<comment type="subcellular location">
    <subcellularLocation>
        <location evidence="2">Cytoplasm</location>
        <location evidence="2">Cytoskeleton</location>
        <location evidence="2">Spindle</location>
    </subcellularLocation>
    <subcellularLocation>
        <location evidence="1">Nucleus</location>
    </subcellularLocation>
</comment>
<protein>
    <recommendedName>
        <fullName evidence="8">Inner centromere protein ARK-binding domain-containing protein</fullName>
    </recommendedName>
</protein>
<organism evidence="9 10">
    <name type="scientific">Rubroshorea leprosula</name>
    <dbReference type="NCBI Taxonomy" id="152421"/>
    <lineage>
        <taxon>Eukaryota</taxon>
        <taxon>Viridiplantae</taxon>
        <taxon>Streptophyta</taxon>
        <taxon>Embryophyta</taxon>
        <taxon>Tracheophyta</taxon>
        <taxon>Spermatophyta</taxon>
        <taxon>Magnoliopsida</taxon>
        <taxon>eudicotyledons</taxon>
        <taxon>Gunneridae</taxon>
        <taxon>Pentapetalae</taxon>
        <taxon>rosids</taxon>
        <taxon>malvids</taxon>
        <taxon>Malvales</taxon>
        <taxon>Dipterocarpaceae</taxon>
        <taxon>Rubroshorea</taxon>
    </lineage>
</organism>
<keyword evidence="5" id="KW-0206">Cytoskeleton</keyword>
<dbReference type="GO" id="GO:0005819">
    <property type="term" value="C:spindle"/>
    <property type="evidence" value="ECO:0007669"/>
    <property type="project" value="UniProtKB-SubCell"/>
</dbReference>
<proteinExistence type="inferred from homology"/>
<gene>
    <name evidence="9" type="ORF">SLEP1_g57219</name>
</gene>
<dbReference type="Pfam" id="PF03941">
    <property type="entry name" value="INCENP_ARK-bind"/>
    <property type="match status" value="1"/>
</dbReference>
<feature type="region of interest" description="Disordered" evidence="7">
    <location>
        <begin position="887"/>
        <end position="922"/>
    </location>
</feature>
<keyword evidence="10" id="KW-1185">Reference proteome</keyword>
<dbReference type="EMBL" id="BPVZ01000374">
    <property type="protein sequence ID" value="GKV50517.1"/>
    <property type="molecule type" value="Genomic_DNA"/>
</dbReference>
<sequence length="1085" mass="118539">MELPDLFWPINFMLSLTPFVSAGLSREDLISGLLLPQQQSAIPCPSTSCSLYQQPVVTAGNLQFPDGLQTEVDVLNEDFDTEILSQCPSDKVGCVPSDKSGLEPSVTSPKDCLGPTISAINADPALSLARIQRSKSRQRALELRSGAKAAKSSSISKSVGACNSQVIGSKVTYSQFGMEEVVLDKAVDRDIRNCAVDKENIGPCQSNENYRSVEVTSFDDRQNSNFPPEVQLLIEGEGLTKEGELKRVFEADKEETCRSGRTSNSKVVSSMKYSSGVYIDRDSSAREESNKISEQNFSLIYHSPHSQVAHENFPRNLLKGALGSKLSNLDTNREIDSPQQRVSEQLEVEKPTELVPVTDHFDTNIFGDHEISVAANFAGVSGPALVKNADETPTGSAIGHPCTISTYETKGNSEQQKIKSGTCHIQHAVFYSMGRCGGGEKDISIVPVESNSTGNLIPKKSMQPGRSSSFHMEGSSFHKRRKIESQLTSPLSASLSLKDQGMESNDKDQNAVCGSISSSQLQVDEGKFSLEEKETKAESHLGFIDEGLLSVLCSSKEAPADSQACFLEETGVGDRTSITSGSSRQLEIEENQILLEAEAKLGRGDTEHLICVEGSLLESLFHLGETGAFPNYSIDFQHRQPIELLSADQTRPEFEGFIMQTDNEQALNAGEGISIDRLELPKTSIEHASLLEQLCRSACFQTPFSTFPTTCKIQKSPSVHQSVPNGLLECMCMENVLPINSDTSQPKVSTSSFGEEVSHALHGKSFPISRSQQSWDSKKPYTSPVGKLLDRITSYSGSSEKRGSTIPELPCITEENENIDEVADAFDDGNGSEAVTRSKKRKPLTEIKEDPNVPLLISEAELFSSRNSLESVSNDYSVNCTKNSVKQKAAIRKTSKRRDTDRLNESQSIPGGENGSKRASESVCNRFNKSKLSGKESLRRGGPSFLEKESRINNIVTNTSSFVAVLQQKQAVAVVKGKRDVKVKALEAAEAAKLEEGKGNNNLIANTIQEESYDISPYKGSDDEDEEDVPNKKFIPSWASKNYIASIIASQKNLDAEVVFPPDSFCSIDEVLLPRRHQLRRGVVN</sequence>
<dbReference type="InterPro" id="IPR005635">
    <property type="entry name" value="Inner_centromere_prot_ARK-bd"/>
</dbReference>
<feature type="compositionally biased region" description="Polar residues" evidence="7">
    <location>
        <begin position="485"/>
        <end position="497"/>
    </location>
</feature>
<feature type="region of interest" description="Disordered" evidence="7">
    <location>
        <begin position="450"/>
        <end position="511"/>
    </location>
</feature>
<comment type="similarity">
    <text evidence="3">Belongs to the INCENP family.</text>
</comment>
<evidence type="ECO:0000256" key="4">
    <source>
        <dbReference type="ARBA" id="ARBA00022490"/>
    </source>
</evidence>
<evidence type="ECO:0000256" key="3">
    <source>
        <dbReference type="ARBA" id="ARBA00010042"/>
    </source>
</evidence>
<feature type="region of interest" description="Disordered" evidence="7">
    <location>
        <begin position="826"/>
        <end position="846"/>
    </location>
</feature>
<dbReference type="AlphaFoldDB" id="A0AAV5MQ39"/>
<dbReference type="PANTHER" id="PTHR13738">
    <property type="entry name" value="TROPONIN I"/>
    <property type="match status" value="1"/>
</dbReference>
<dbReference type="PANTHER" id="PTHR13738:SF1">
    <property type="entry name" value="TROPONIN I"/>
    <property type="match status" value="1"/>
</dbReference>
<evidence type="ECO:0000313" key="9">
    <source>
        <dbReference type="EMBL" id="GKV50517.1"/>
    </source>
</evidence>
<dbReference type="InterPro" id="IPR050875">
    <property type="entry name" value="Troponin_I"/>
</dbReference>
<dbReference type="GO" id="GO:0005634">
    <property type="term" value="C:nucleus"/>
    <property type="evidence" value="ECO:0007669"/>
    <property type="project" value="UniProtKB-SubCell"/>
</dbReference>
<comment type="caution">
    <text evidence="9">The sequence shown here is derived from an EMBL/GenBank/DDBJ whole genome shotgun (WGS) entry which is preliminary data.</text>
</comment>
<accession>A0AAV5MQ39</accession>